<gene>
    <name evidence="3" type="ORF">GCM10009854_29500</name>
</gene>
<evidence type="ECO:0000313" key="4">
    <source>
        <dbReference type="Proteomes" id="UP001501218"/>
    </source>
</evidence>
<keyword evidence="4" id="KW-1185">Reference proteome</keyword>
<comment type="similarity">
    <text evidence="1">Belongs to the ADP-ribosylglycohydrolase family.</text>
</comment>
<reference evidence="3 4" key="1">
    <citation type="journal article" date="2019" name="Int. J. Syst. Evol. Microbiol.">
        <title>The Global Catalogue of Microorganisms (GCM) 10K type strain sequencing project: providing services to taxonomists for standard genome sequencing and annotation.</title>
        <authorList>
            <consortium name="The Broad Institute Genomics Platform"/>
            <consortium name="The Broad Institute Genome Sequencing Center for Infectious Disease"/>
            <person name="Wu L."/>
            <person name="Ma J."/>
        </authorList>
    </citation>
    <scope>NUCLEOTIDE SEQUENCE [LARGE SCALE GENOMIC DNA]</scope>
    <source>
        <strain evidence="3 4">JCM 16221</strain>
    </source>
</reference>
<dbReference type="RefSeq" id="WP_344131815.1">
    <property type="nucleotide sequence ID" value="NZ_BAAARA010000008.1"/>
</dbReference>
<sequence>MEKQEAIELVERWLRAEGLELDVPGGRKVDADVVQLNAEGWYVPINTTEGVDTGDPVELIVPFPAFIVTEPDGELRMANTTPHPGFSTPLNWPGEPEISEIIDPEYQEDALYGLGVPKRRVAGWRITHPDGRTEEKINPNYRPGPRRLGLPRCENRLELILNYLELKEVPRRAFLSALMVGDIFIPGSADKMPENRGVLRAVTSRRKLGDATSWWRMNGLTFVANYPNCDLKINVDHQPTISIQSSELDAQFKHFTRPPSSKIMSPSGIQPGEPVFEWECGLDDSLDEYGAELQRRFGLREAPTLRFYFNRVLQARESGYELTREERERLLLGASWRSSDITRDQWPQNLHANGLAVRHDEAGEEHLVLNTCGKFPLVGGSDPNISWHGVVGSFVGFAIGEALGAAVDGLTWPQIQERYGPHGIQDLDVVFERPGQAGWLTQLLLFRAEGLMRGADRSGTGFSPEANCSAYARWLVTQGMPWQEAAGSLAAEHPDPGGWLVRVPELHAHRGASPQLIDAVRAATAEPWRNPLAGPFRMIGAVPQVALGHSGTPSGNVEQVATAALKSILARLVDKGPWMNPIWMQTSTVLEKTLTATDDPVVAQVADVVRDVDRRWKTYMSWDIDNMEQLGDGAGTLSVFGRTLFAASRREYDPRMALGVAVNHTGRSALTGALAGALIGARAGVAGLPEEWVEALDLRDVLEEVANDLYWHFSRRNPHEERENWDERYPRW</sequence>
<dbReference type="EMBL" id="BAAARA010000008">
    <property type="protein sequence ID" value="GAA2349868.1"/>
    <property type="molecule type" value="Genomic_DNA"/>
</dbReference>
<dbReference type="PANTHER" id="PTHR16222:SF24">
    <property type="entry name" value="ADP-RIBOSYLHYDROLASE ARH3"/>
    <property type="match status" value="1"/>
</dbReference>
<accession>A0ABN3GF17</accession>
<dbReference type="Gene3D" id="1.10.4080.10">
    <property type="entry name" value="ADP-ribosylation/Crystallin J1"/>
    <property type="match status" value="1"/>
</dbReference>
<dbReference type="PANTHER" id="PTHR16222">
    <property type="entry name" value="ADP-RIBOSYLGLYCOHYDROLASE"/>
    <property type="match status" value="1"/>
</dbReference>
<evidence type="ECO:0000313" key="3">
    <source>
        <dbReference type="EMBL" id="GAA2349868.1"/>
    </source>
</evidence>
<dbReference type="InterPro" id="IPR050792">
    <property type="entry name" value="ADP-ribosylglycohydrolase"/>
</dbReference>
<comment type="caution">
    <text evidence="3">The sequence shown here is derived from an EMBL/GenBank/DDBJ whole genome shotgun (WGS) entry which is preliminary data.</text>
</comment>
<dbReference type="SUPFAM" id="SSF101478">
    <property type="entry name" value="ADP-ribosylglycohydrolase"/>
    <property type="match status" value="1"/>
</dbReference>
<evidence type="ECO:0000256" key="2">
    <source>
        <dbReference type="ARBA" id="ARBA00022801"/>
    </source>
</evidence>
<dbReference type="Proteomes" id="UP001501218">
    <property type="component" value="Unassembled WGS sequence"/>
</dbReference>
<keyword evidence="2" id="KW-0378">Hydrolase</keyword>
<name>A0ABN3GF17_9PSEU</name>
<dbReference type="Pfam" id="PF03747">
    <property type="entry name" value="ADP_ribosyl_GH"/>
    <property type="match status" value="1"/>
</dbReference>
<dbReference type="InterPro" id="IPR036705">
    <property type="entry name" value="Ribosyl_crysJ1_sf"/>
</dbReference>
<proteinExistence type="inferred from homology"/>
<organism evidence="3 4">
    <name type="scientific">Saccharopolyspora halophila</name>
    <dbReference type="NCBI Taxonomy" id="405551"/>
    <lineage>
        <taxon>Bacteria</taxon>
        <taxon>Bacillati</taxon>
        <taxon>Actinomycetota</taxon>
        <taxon>Actinomycetes</taxon>
        <taxon>Pseudonocardiales</taxon>
        <taxon>Pseudonocardiaceae</taxon>
        <taxon>Saccharopolyspora</taxon>
    </lineage>
</organism>
<protein>
    <submittedName>
        <fullName evidence="3">ADP-ribosylglycohydrolase family protein</fullName>
    </submittedName>
</protein>
<dbReference type="InterPro" id="IPR005502">
    <property type="entry name" value="Ribosyl_crysJ1"/>
</dbReference>
<evidence type="ECO:0000256" key="1">
    <source>
        <dbReference type="ARBA" id="ARBA00010702"/>
    </source>
</evidence>